<feature type="compositionally biased region" description="Acidic residues" evidence="4">
    <location>
        <begin position="218"/>
        <end position="233"/>
    </location>
</feature>
<comment type="subcellular location">
    <subcellularLocation>
        <location evidence="3">Cytoplasm</location>
    </subcellularLocation>
</comment>
<feature type="domain" description="Ribosome maturation factor RimP N-terminal" evidence="5">
    <location>
        <begin position="45"/>
        <end position="121"/>
    </location>
</feature>
<dbReference type="Gene3D" id="3.30.300.70">
    <property type="entry name" value="RimP-like superfamily, N-terminal"/>
    <property type="match status" value="1"/>
</dbReference>
<dbReference type="Proteomes" id="UP000281726">
    <property type="component" value="Unassembled WGS sequence"/>
</dbReference>
<dbReference type="PANTHER" id="PTHR33867">
    <property type="entry name" value="RIBOSOME MATURATION FACTOR RIMP"/>
    <property type="match status" value="1"/>
</dbReference>
<feature type="region of interest" description="Disordered" evidence="4">
    <location>
        <begin position="1"/>
        <end position="35"/>
    </location>
</feature>
<feature type="compositionally biased region" description="Basic and acidic residues" evidence="4">
    <location>
        <begin position="18"/>
        <end position="35"/>
    </location>
</feature>
<dbReference type="AlphaFoldDB" id="A0A3A9ZQ89"/>
<sequence length="233" mass="25140">MTQRGRATRPTGPTGRPRRPEGPRGGERAPRGDLAARRARLREVVEPVVTAAGYDLEDLSVSRAGRRHVVRVIVDTDGGVNLDAVADVSRAISAALDAAEEAGGDLVAGEYQLEVSSPGVDRPLTLPRHWRRNVARLVRVTVRAALPGPRAEQGGDRQVTGRILAADDERVALETETGRAEFTYAELGPGRVQVEFTRLDEIDEADELDGTDGPGDAGDTDDFDDDDVEDEER</sequence>
<comment type="similarity">
    <text evidence="3">Belongs to the RimP family.</text>
</comment>
<feature type="compositionally biased region" description="Acidic residues" evidence="4">
    <location>
        <begin position="201"/>
        <end position="210"/>
    </location>
</feature>
<dbReference type="InterPro" id="IPR035956">
    <property type="entry name" value="RimP_N_sf"/>
</dbReference>
<dbReference type="SUPFAM" id="SSF75420">
    <property type="entry name" value="YhbC-like, N-terminal domain"/>
    <property type="match status" value="1"/>
</dbReference>
<dbReference type="RefSeq" id="WP_120727068.1">
    <property type="nucleotide sequence ID" value="NZ_RBAK01000002.1"/>
</dbReference>
<keyword evidence="7" id="KW-1185">Reference proteome</keyword>
<dbReference type="InterPro" id="IPR028989">
    <property type="entry name" value="RimP_N"/>
</dbReference>
<evidence type="ECO:0000313" key="6">
    <source>
        <dbReference type="EMBL" id="RKN49647.1"/>
    </source>
</evidence>
<keyword evidence="2 3" id="KW-0690">Ribosome biogenesis</keyword>
<evidence type="ECO:0000259" key="5">
    <source>
        <dbReference type="Pfam" id="PF02576"/>
    </source>
</evidence>
<dbReference type="GO" id="GO:0005829">
    <property type="term" value="C:cytosol"/>
    <property type="evidence" value="ECO:0007669"/>
    <property type="project" value="TreeGrafter"/>
</dbReference>
<keyword evidence="1 3" id="KW-0963">Cytoplasm</keyword>
<dbReference type="Pfam" id="PF02576">
    <property type="entry name" value="RimP_N"/>
    <property type="match status" value="1"/>
</dbReference>
<dbReference type="EMBL" id="RBAK01000002">
    <property type="protein sequence ID" value="RKN49647.1"/>
    <property type="molecule type" value="Genomic_DNA"/>
</dbReference>
<gene>
    <name evidence="3 6" type="primary">rimP</name>
    <name evidence="6" type="ORF">D7223_07135</name>
</gene>
<evidence type="ECO:0000256" key="2">
    <source>
        <dbReference type="ARBA" id="ARBA00022517"/>
    </source>
</evidence>
<dbReference type="InterPro" id="IPR003728">
    <property type="entry name" value="Ribosome_maturation_RimP"/>
</dbReference>
<feature type="compositionally biased region" description="Low complexity" evidence="4">
    <location>
        <begin position="1"/>
        <end position="15"/>
    </location>
</feature>
<dbReference type="GO" id="GO:0006412">
    <property type="term" value="P:translation"/>
    <property type="evidence" value="ECO:0007669"/>
    <property type="project" value="TreeGrafter"/>
</dbReference>
<dbReference type="PANTHER" id="PTHR33867:SF1">
    <property type="entry name" value="RIBOSOME MATURATION FACTOR RIMP"/>
    <property type="match status" value="1"/>
</dbReference>
<evidence type="ECO:0000313" key="7">
    <source>
        <dbReference type="Proteomes" id="UP000281726"/>
    </source>
</evidence>
<proteinExistence type="inferred from homology"/>
<evidence type="ECO:0000256" key="1">
    <source>
        <dbReference type="ARBA" id="ARBA00022490"/>
    </source>
</evidence>
<evidence type="ECO:0000256" key="3">
    <source>
        <dbReference type="HAMAP-Rule" id="MF_01077"/>
    </source>
</evidence>
<protein>
    <recommendedName>
        <fullName evidence="3">Ribosome maturation factor RimP</fullName>
    </recommendedName>
</protein>
<dbReference type="NCBIfam" id="NF000930">
    <property type="entry name" value="PRK00092.2-2"/>
    <property type="match status" value="1"/>
</dbReference>
<comment type="caution">
    <text evidence="6">The sequence shown here is derived from an EMBL/GenBank/DDBJ whole genome shotgun (WGS) entry which is preliminary data.</text>
</comment>
<feature type="region of interest" description="Disordered" evidence="4">
    <location>
        <begin position="196"/>
        <end position="233"/>
    </location>
</feature>
<reference evidence="6 7" key="1">
    <citation type="journal article" date="2004" name="Syst. Appl. Microbiol.">
        <title>Cryptoendolithic actinomycetes from antarctic sandstone rock samples: Micromonospora endolithica sp. nov. and two isolates related to Micromonospora coerulea Jensen 1932.</title>
        <authorList>
            <person name="Hirsch P."/>
            <person name="Mevs U."/>
            <person name="Kroppenstedt R.M."/>
            <person name="Schumann P."/>
            <person name="Stackebrandt E."/>
        </authorList>
    </citation>
    <scope>NUCLEOTIDE SEQUENCE [LARGE SCALE GENOMIC DNA]</scope>
    <source>
        <strain evidence="6 7">JCM 12677</strain>
    </source>
</reference>
<name>A0A3A9ZQ89_9ACTN</name>
<evidence type="ECO:0000256" key="4">
    <source>
        <dbReference type="SAM" id="MobiDB-lite"/>
    </source>
</evidence>
<accession>A0A3A9ZQ89</accession>
<organism evidence="6 7">
    <name type="scientific">Micromonospora endolithica</name>
    <dbReference type="NCBI Taxonomy" id="230091"/>
    <lineage>
        <taxon>Bacteria</taxon>
        <taxon>Bacillati</taxon>
        <taxon>Actinomycetota</taxon>
        <taxon>Actinomycetes</taxon>
        <taxon>Micromonosporales</taxon>
        <taxon>Micromonosporaceae</taxon>
        <taxon>Micromonospora</taxon>
    </lineage>
</organism>
<dbReference type="HAMAP" id="MF_01077">
    <property type="entry name" value="RimP"/>
    <property type="match status" value="1"/>
</dbReference>
<dbReference type="CDD" id="cd01734">
    <property type="entry name" value="YlxS_C"/>
    <property type="match status" value="1"/>
</dbReference>
<dbReference type="InterPro" id="IPR028998">
    <property type="entry name" value="RimP_C"/>
</dbReference>
<dbReference type="GO" id="GO:0000028">
    <property type="term" value="P:ribosomal small subunit assembly"/>
    <property type="evidence" value="ECO:0007669"/>
    <property type="project" value="TreeGrafter"/>
</dbReference>
<comment type="function">
    <text evidence="3">Required for maturation of 30S ribosomal subunits.</text>
</comment>